<keyword evidence="4 9" id="KW-1003">Cell membrane</keyword>
<gene>
    <name evidence="9" type="primary">cobD</name>
    <name evidence="10" type="ORF">AZI98_16825</name>
</gene>
<comment type="function">
    <text evidence="9">Converts cobyric acid to cobinamide by the addition of aminopropanol on the F carboxylic group.</text>
</comment>
<dbReference type="STRING" id="33936.AZI98_16825"/>
<dbReference type="Pfam" id="PF03186">
    <property type="entry name" value="CobD_Cbib"/>
    <property type="match status" value="1"/>
</dbReference>
<keyword evidence="5 9" id="KW-0169">Cobalamin biosynthesis</keyword>
<evidence type="ECO:0000256" key="7">
    <source>
        <dbReference type="ARBA" id="ARBA00022989"/>
    </source>
</evidence>
<dbReference type="GO" id="GO:0048472">
    <property type="term" value="F:threonine-phosphate decarboxylase activity"/>
    <property type="evidence" value="ECO:0007669"/>
    <property type="project" value="InterPro"/>
</dbReference>
<dbReference type="EMBL" id="LWBR01000072">
    <property type="protein sequence ID" value="KZN94946.1"/>
    <property type="molecule type" value="Genomic_DNA"/>
</dbReference>
<dbReference type="InterPro" id="IPR004485">
    <property type="entry name" value="Cobalamin_biosynth_CobD/CbiB"/>
</dbReference>
<evidence type="ECO:0000256" key="2">
    <source>
        <dbReference type="ARBA" id="ARBA00004953"/>
    </source>
</evidence>
<protein>
    <recommendedName>
        <fullName evidence="9">Cobalamin biosynthesis protein CobD</fullName>
    </recommendedName>
</protein>
<organism evidence="10 11">
    <name type="scientific">Aeribacillus pallidus</name>
    <dbReference type="NCBI Taxonomy" id="33936"/>
    <lineage>
        <taxon>Bacteria</taxon>
        <taxon>Bacillati</taxon>
        <taxon>Bacillota</taxon>
        <taxon>Bacilli</taxon>
        <taxon>Bacillales</taxon>
        <taxon>Bacillaceae</taxon>
        <taxon>Aeribacillus</taxon>
    </lineage>
</organism>
<evidence type="ECO:0000313" key="10">
    <source>
        <dbReference type="EMBL" id="KZN94946.1"/>
    </source>
</evidence>
<dbReference type="PANTHER" id="PTHR34308">
    <property type="entry name" value="COBALAMIN BIOSYNTHESIS PROTEIN CBIB"/>
    <property type="match status" value="1"/>
</dbReference>
<comment type="caution">
    <text evidence="10">The sequence shown here is derived from an EMBL/GenBank/DDBJ whole genome shotgun (WGS) entry which is preliminary data.</text>
</comment>
<dbReference type="NCBIfam" id="TIGR00380">
    <property type="entry name" value="cobal_cbiB"/>
    <property type="match status" value="1"/>
</dbReference>
<evidence type="ECO:0000256" key="3">
    <source>
        <dbReference type="ARBA" id="ARBA00006263"/>
    </source>
</evidence>
<comment type="similarity">
    <text evidence="3 9">Belongs to the CobD/CbiB family.</text>
</comment>
<keyword evidence="6 9" id="KW-0812">Transmembrane</keyword>
<comment type="caution">
    <text evidence="9">Lacks conserved residue(s) required for the propagation of feature annotation.</text>
</comment>
<dbReference type="GO" id="GO:0009236">
    <property type="term" value="P:cobalamin biosynthetic process"/>
    <property type="evidence" value="ECO:0007669"/>
    <property type="project" value="UniProtKB-UniRule"/>
</dbReference>
<dbReference type="RefSeq" id="WP_063389404.1">
    <property type="nucleotide sequence ID" value="NZ_LWBR01000072.1"/>
</dbReference>
<dbReference type="GO" id="GO:0005886">
    <property type="term" value="C:plasma membrane"/>
    <property type="evidence" value="ECO:0007669"/>
    <property type="project" value="UniProtKB-SubCell"/>
</dbReference>
<keyword evidence="11" id="KW-1185">Reference proteome</keyword>
<keyword evidence="8 9" id="KW-0472">Membrane</keyword>
<evidence type="ECO:0000256" key="8">
    <source>
        <dbReference type="ARBA" id="ARBA00023136"/>
    </source>
</evidence>
<dbReference type="HAMAP" id="MF_00024">
    <property type="entry name" value="CobD_CbiB"/>
    <property type="match status" value="1"/>
</dbReference>
<evidence type="ECO:0000313" key="11">
    <source>
        <dbReference type="Proteomes" id="UP000076476"/>
    </source>
</evidence>
<comment type="pathway">
    <text evidence="2 9">Cofactor biosynthesis; adenosylcobalamin biosynthesis.</text>
</comment>
<dbReference type="PANTHER" id="PTHR34308:SF1">
    <property type="entry name" value="COBALAMIN BIOSYNTHESIS PROTEIN CBIB"/>
    <property type="match status" value="1"/>
</dbReference>
<keyword evidence="7 9" id="KW-1133">Transmembrane helix</keyword>
<dbReference type="OrthoDB" id="9811967at2"/>
<evidence type="ECO:0000256" key="4">
    <source>
        <dbReference type="ARBA" id="ARBA00022475"/>
    </source>
</evidence>
<dbReference type="GO" id="GO:0015420">
    <property type="term" value="F:ABC-type vitamin B12 transporter activity"/>
    <property type="evidence" value="ECO:0007669"/>
    <property type="project" value="UniProtKB-UniRule"/>
</dbReference>
<evidence type="ECO:0000256" key="1">
    <source>
        <dbReference type="ARBA" id="ARBA00004651"/>
    </source>
</evidence>
<evidence type="ECO:0000256" key="6">
    <source>
        <dbReference type="ARBA" id="ARBA00022692"/>
    </source>
</evidence>
<feature type="transmembrane region" description="Helical" evidence="9">
    <location>
        <begin position="52"/>
        <end position="71"/>
    </location>
</feature>
<comment type="subcellular location">
    <subcellularLocation>
        <location evidence="1 9">Cell membrane</location>
        <topology evidence="1 9">Multi-pass membrane protein</topology>
    </subcellularLocation>
</comment>
<dbReference type="Proteomes" id="UP000076476">
    <property type="component" value="Unassembled WGS sequence"/>
</dbReference>
<evidence type="ECO:0000256" key="9">
    <source>
        <dbReference type="HAMAP-Rule" id="MF_00024"/>
    </source>
</evidence>
<feature type="transmembrane region" description="Helical" evidence="9">
    <location>
        <begin position="302"/>
        <end position="321"/>
    </location>
</feature>
<reference evidence="10 11" key="1">
    <citation type="submission" date="2016-04" db="EMBL/GenBank/DDBJ databases">
        <title>Draft genome sequence of Aeribacillus pallidus 8m3 from petroleum reservoir.</title>
        <authorList>
            <person name="Poltaraus A.B."/>
            <person name="Nazina T.N."/>
            <person name="Tourova T.P."/>
            <person name="Malakho S.M."/>
            <person name="Korshunova A.V."/>
            <person name="Sokolova D.S."/>
        </authorList>
    </citation>
    <scope>NUCLEOTIDE SEQUENCE [LARGE SCALE GENOMIC DNA]</scope>
    <source>
        <strain evidence="10 11">8m3</strain>
    </source>
</reference>
<name>A0A165WGB0_9BACI</name>
<proteinExistence type="inferred from homology"/>
<dbReference type="AlphaFoldDB" id="A0A165WGB0"/>
<dbReference type="GeneID" id="301125634"/>
<dbReference type="UniPathway" id="UPA00148"/>
<evidence type="ECO:0000256" key="5">
    <source>
        <dbReference type="ARBA" id="ARBA00022573"/>
    </source>
</evidence>
<accession>A0A165WGB0</accession>
<sequence>MTEHVIAIMLAFVIDQVIGDPKNAPHPVRLFGWSIAFCERRLNKGRFKKEKGMAMIMLVGLFFMLAAFSIVSFFSRLHPAAGIFAEAVIISFMIAEKSLREAALAVYEPLCQKNLVSAREKLSWIVGRDTADLPESEIVRGTVETVAENTSDGITAPLFWALFGGAPFAVLYRVVNTADSMVGYQNEKFAEFGFASAKLDDLLNYLPSRLTAFIMVLVNHPAKGIQKRECFSILKRDARKHPSPNSGFLESAMAALLGVSLGGINRYQGKISNRPKLGDGVYSLEAKHIHDAIDIMKKTDRFFLLFFMIGGVCFDAAITWSQSILSL</sequence>